<reference evidence="13 14" key="1">
    <citation type="submission" date="2019-03" db="EMBL/GenBank/DDBJ databases">
        <title>Comparative genomic analyses of the sweetpotato soil rot pathogen, Streptomyces ipomoeae.</title>
        <authorList>
            <person name="Ruschel Soares N."/>
            <person name="Badger J.H."/>
            <person name="Huguet-Tapia J.C."/>
            <person name="Clark C.A."/>
            <person name="Pettis G.S."/>
        </authorList>
    </citation>
    <scope>NUCLEOTIDE SEQUENCE [LARGE SCALE GENOMIC DNA]</scope>
    <source>
        <strain evidence="13 14">88-35</strain>
    </source>
</reference>
<sequence>MTISTSLRQSLADELTAHGQLTDPVWRSAIEAVPRELFLDDTVFRADGTQWEPVRRDQLGDDEWLRMVYSNTTWVTQVDGTSARDARGLVSGRPTSSSTLPSLIVRMVELAGVRDGDKVLEIGTGTGYSTAILCHRLGDKNVYSIEYDKELAASAARHLQSAGCVPHLVVGDGLRGHQDGAEYDTVIATCAVRTIPPSWLWQLRDGGSITTTISGWMLGSGLIRLVLDEEGVAQGRFTGDPVSYMLARPHERPPRPTFYPHPGTTRSTQMNPDLLDDWTGLFVAQLGAPSAELVRTEGGIALIDVATGSQAWTEPEGDGWTVHQDGPLRLWDQVEDALSVWQEAGSPDQTAFGMTVTDWDQTVWLGTPDGPRWRLPT</sequence>
<dbReference type="Proteomes" id="UP000318720">
    <property type="component" value="Unassembled WGS sequence"/>
</dbReference>
<evidence type="ECO:0000313" key="13">
    <source>
        <dbReference type="EMBL" id="TQE15803.1"/>
    </source>
</evidence>
<dbReference type="EC" id="2.1.1.77" evidence="3"/>
<keyword evidence="8" id="KW-0949">S-adenosyl-L-methionine</keyword>
<name>A0AAE8VTC6_9ACTN</name>
<evidence type="ECO:0000256" key="1">
    <source>
        <dbReference type="ARBA" id="ARBA00004496"/>
    </source>
</evidence>
<comment type="similarity">
    <text evidence="2">Belongs to the methyltransferase superfamily. L-isoaspartyl/D-aspartyl protein methyltransferase family.</text>
</comment>
<evidence type="ECO:0000256" key="3">
    <source>
        <dbReference type="ARBA" id="ARBA00011890"/>
    </source>
</evidence>
<organism evidence="13 14">
    <name type="scientific">Streptomyces ipomoeae</name>
    <dbReference type="NCBI Taxonomy" id="103232"/>
    <lineage>
        <taxon>Bacteria</taxon>
        <taxon>Bacillati</taxon>
        <taxon>Actinomycetota</taxon>
        <taxon>Actinomycetes</taxon>
        <taxon>Kitasatosporales</taxon>
        <taxon>Streptomycetaceae</taxon>
        <taxon>Streptomyces</taxon>
    </lineage>
</organism>
<evidence type="ECO:0000256" key="9">
    <source>
        <dbReference type="ARBA" id="ARBA00030757"/>
    </source>
</evidence>
<dbReference type="SUPFAM" id="SSF53335">
    <property type="entry name" value="S-adenosyl-L-methionine-dependent methyltransferases"/>
    <property type="match status" value="1"/>
</dbReference>
<proteinExistence type="inferred from homology"/>
<dbReference type="InterPro" id="IPR000682">
    <property type="entry name" value="PCMT"/>
</dbReference>
<comment type="subcellular location">
    <subcellularLocation>
        <location evidence="1">Cytoplasm</location>
    </subcellularLocation>
</comment>
<dbReference type="AlphaFoldDB" id="A0AAE8VTC6"/>
<dbReference type="PANTHER" id="PTHR11579">
    <property type="entry name" value="PROTEIN-L-ISOASPARTATE O-METHYLTRANSFERASE"/>
    <property type="match status" value="1"/>
</dbReference>
<accession>A0AAE8VTC6</accession>
<evidence type="ECO:0000256" key="2">
    <source>
        <dbReference type="ARBA" id="ARBA00005369"/>
    </source>
</evidence>
<evidence type="ECO:0000313" key="14">
    <source>
        <dbReference type="Proteomes" id="UP000318720"/>
    </source>
</evidence>
<dbReference type="Gene3D" id="3.40.50.150">
    <property type="entry name" value="Vaccinia Virus protein VP39"/>
    <property type="match status" value="1"/>
</dbReference>
<dbReference type="PANTHER" id="PTHR11579:SF0">
    <property type="entry name" value="PROTEIN-L-ISOASPARTATE(D-ASPARTATE) O-METHYLTRANSFERASE"/>
    <property type="match status" value="1"/>
</dbReference>
<dbReference type="GO" id="GO:0005737">
    <property type="term" value="C:cytoplasm"/>
    <property type="evidence" value="ECO:0007669"/>
    <property type="project" value="UniProtKB-SubCell"/>
</dbReference>
<keyword evidence="5" id="KW-0963">Cytoplasm</keyword>
<dbReference type="InterPro" id="IPR029063">
    <property type="entry name" value="SAM-dependent_MTases_sf"/>
</dbReference>
<evidence type="ECO:0000256" key="6">
    <source>
        <dbReference type="ARBA" id="ARBA00022603"/>
    </source>
</evidence>
<comment type="caution">
    <text evidence="13">The sequence shown here is derived from an EMBL/GenBank/DDBJ whole genome shotgun (WGS) entry which is preliminary data.</text>
</comment>
<evidence type="ECO:0000256" key="11">
    <source>
        <dbReference type="ARBA" id="ARBA00031350"/>
    </source>
</evidence>
<dbReference type="RefSeq" id="WP_141586324.1">
    <property type="nucleotide sequence ID" value="NZ_SPAZ01000362.1"/>
</dbReference>
<dbReference type="Pfam" id="PF01135">
    <property type="entry name" value="PCMT"/>
    <property type="match status" value="1"/>
</dbReference>
<dbReference type="NCBIfam" id="TIGR04188">
    <property type="entry name" value="methyltr_grsp"/>
    <property type="match status" value="1"/>
</dbReference>
<dbReference type="SMART" id="SM00650">
    <property type="entry name" value="rADc"/>
    <property type="match status" value="1"/>
</dbReference>
<evidence type="ECO:0000259" key="12">
    <source>
        <dbReference type="SMART" id="SM00650"/>
    </source>
</evidence>
<keyword evidence="6 13" id="KW-0489">Methyltransferase</keyword>
<evidence type="ECO:0000256" key="4">
    <source>
        <dbReference type="ARBA" id="ARBA00013346"/>
    </source>
</evidence>
<evidence type="ECO:0000256" key="8">
    <source>
        <dbReference type="ARBA" id="ARBA00022691"/>
    </source>
</evidence>
<dbReference type="InterPro" id="IPR020598">
    <property type="entry name" value="rRNA_Ade_methylase_Trfase_N"/>
</dbReference>
<evidence type="ECO:0000256" key="10">
    <source>
        <dbReference type="ARBA" id="ARBA00031323"/>
    </source>
</evidence>
<dbReference type="GO" id="GO:0004719">
    <property type="term" value="F:protein-L-isoaspartate (D-aspartate) O-methyltransferase activity"/>
    <property type="evidence" value="ECO:0007669"/>
    <property type="project" value="UniProtKB-EC"/>
</dbReference>
<protein>
    <recommendedName>
        <fullName evidence="4">Protein-L-isoaspartate O-methyltransferase</fullName>
        <ecNumber evidence="3">2.1.1.77</ecNumber>
    </recommendedName>
    <alternativeName>
        <fullName evidence="11">L-isoaspartyl protein carboxyl methyltransferase</fullName>
    </alternativeName>
    <alternativeName>
        <fullName evidence="9">Protein L-isoaspartyl methyltransferase</fullName>
    </alternativeName>
    <alternativeName>
        <fullName evidence="10">Protein-beta-aspartate methyltransferase</fullName>
    </alternativeName>
</protein>
<keyword evidence="7" id="KW-0808">Transferase</keyword>
<dbReference type="CDD" id="cd02440">
    <property type="entry name" value="AdoMet_MTases"/>
    <property type="match status" value="1"/>
</dbReference>
<feature type="domain" description="Ribosomal RNA adenine methylase transferase N-terminal" evidence="12">
    <location>
        <begin position="103"/>
        <end position="267"/>
    </location>
</feature>
<evidence type="ECO:0000256" key="5">
    <source>
        <dbReference type="ARBA" id="ARBA00022490"/>
    </source>
</evidence>
<gene>
    <name evidence="13" type="ORF">Sipo8835_44380</name>
</gene>
<dbReference type="InterPro" id="IPR026448">
    <property type="entry name" value="Methyltr_grasp"/>
</dbReference>
<evidence type="ECO:0000256" key="7">
    <source>
        <dbReference type="ARBA" id="ARBA00022679"/>
    </source>
</evidence>
<dbReference type="EMBL" id="SPAZ01000362">
    <property type="protein sequence ID" value="TQE15803.1"/>
    <property type="molecule type" value="Genomic_DNA"/>
</dbReference>
<dbReference type="GO" id="GO:0000179">
    <property type="term" value="F:rRNA (adenine-N6,N6-)-dimethyltransferase activity"/>
    <property type="evidence" value="ECO:0007669"/>
    <property type="project" value="InterPro"/>
</dbReference>